<name>A0A3M0JVK1_HIRRU</name>
<dbReference type="AlphaFoldDB" id="A0A3M0JVK1"/>
<dbReference type="Pfam" id="PF00078">
    <property type="entry name" value="RVT_1"/>
    <property type="match status" value="1"/>
</dbReference>
<sequence length="223" mass="24843">MFGRGSRKRLSSRSLTASGEPERGQPCNTCGDQCPGFALHKWRIQIFCTSLHVYLKGFGDVRIAIPYLEWADDPITAMGSVLGPVLFNIFIDDLDEGIESTIRKFADDTKLGACVNLLEGRRALQRDLDRLDWWAESNNMKFNKSKCQILHFGHSICLQCYSLGTVWLDSAQTERDLGVLVTAAERSQQCAQVAKKASGTWPVSGMVWPAGAGRSFLPCTQHW</sequence>
<keyword evidence="4" id="KW-1185">Reference proteome</keyword>
<evidence type="ECO:0000313" key="4">
    <source>
        <dbReference type="Proteomes" id="UP000269221"/>
    </source>
</evidence>
<evidence type="ECO:0000256" key="1">
    <source>
        <dbReference type="SAM" id="MobiDB-lite"/>
    </source>
</evidence>
<feature type="domain" description="Reverse transcriptase" evidence="2">
    <location>
        <begin position="77"/>
        <end position="156"/>
    </location>
</feature>
<gene>
    <name evidence="3" type="ORF">DUI87_24521</name>
</gene>
<dbReference type="EMBL" id="QRBI01000151">
    <property type="protein sequence ID" value="RMB98976.1"/>
    <property type="molecule type" value="Genomic_DNA"/>
</dbReference>
<feature type="region of interest" description="Disordered" evidence="1">
    <location>
        <begin position="1"/>
        <end position="26"/>
    </location>
</feature>
<reference evidence="3 4" key="1">
    <citation type="submission" date="2018-07" db="EMBL/GenBank/DDBJ databases">
        <title>A high quality draft genome assembly of the barn swallow (H. rustica rustica).</title>
        <authorList>
            <person name="Formenti G."/>
            <person name="Chiara M."/>
            <person name="Poveda L."/>
            <person name="Francoijs K.-J."/>
            <person name="Bonisoli-Alquati A."/>
            <person name="Canova L."/>
            <person name="Gianfranceschi L."/>
            <person name="Horner D.S."/>
            <person name="Saino N."/>
        </authorList>
    </citation>
    <scope>NUCLEOTIDE SEQUENCE [LARGE SCALE GENOMIC DNA]</scope>
    <source>
        <strain evidence="3">Chelidonia</strain>
        <tissue evidence="3">Blood</tissue>
    </source>
</reference>
<dbReference type="Proteomes" id="UP000269221">
    <property type="component" value="Unassembled WGS sequence"/>
</dbReference>
<proteinExistence type="predicted"/>
<protein>
    <recommendedName>
        <fullName evidence="2">Reverse transcriptase domain-containing protein</fullName>
    </recommendedName>
</protein>
<evidence type="ECO:0000313" key="3">
    <source>
        <dbReference type="EMBL" id="RMB98976.1"/>
    </source>
</evidence>
<dbReference type="STRING" id="333673.A0A3M0JVK1"/>
<organism evidence="3 4">
    <name type="scientific">Hirundo rustica rustica</name>
    <dbReference type="NCBI Taxonomy" id="333673"/>
    <lineage>
        <taxon>Eukaryota</taxon>
        <taxon>Metazoa</taxon>
        <taxon>Chordata</taxon>
        <taxon>Craniata</taxon>
        <taxon>Vertebrata</taxon>
        <taxon>Euteleostomi</taxon>
        <taxon>Archelosauria</taxon>
        <taxon>Archosauria</taxon>
        <taxon>Dinosauria</taxon>
        <taxon>Saurischia</taxon>
        <taxon>Theropoda</taxon>
        <taxon>Coelurosauria</taxon>
        <taxon>Aves</taxon>
        <taxon>Neognathae</taxon>
        <taxon>Neoaves</taxon>
        <taxon>Telluraves</taxon>
        <taxon>Australaves</taxon>
        <taxon>Passeriformes</taxon>
        <taxon>Sylvioidea</taxon>
        <taxon>Hirundinidae</taxon>
        <taxon>Hirundo</taxon>
    </lineage>
</organism>
<comment type="caution">
    <text evidence="3">The sequence shown here is derived from an EMBL/GenBank/DDBJ whole genome shotgun (WGS) entry which is preliminary data.</text>
</comment>
<evidence type="ECO:0000259" key="2">
    <source>
        <dbReference type="Pfam" id="PF00078"/>
    </source>
</evidence>
<dbReference type="InterPro" id="IPR000477">
    <property type="entry name" value="RT_dom"/>
</dbReference>
<feature type="compositionally biased region" description="Basic residues" evidence="1">
    <location>
        <begin position="1"/>
        <end position="11"/>
    </location>
</feature>
<dbReference type="OrthoDB" id="416454at2759"/>
<accession>A0A3M0JVK1</accession>
<dbReference type="PANTHER" id="PTHR33332">
    <property type="entry name" value="REVERSE TRANSCRIPTASE DOMAIN-CONTAINING PROTEIN"/>
    <property type="match status" value="1"/>
</dbReference>